<evidence type="ECO:0000256" key="1">
    <source>
        <dbReference type="ARBA" id="ARBA00022723"/>
    </source>
</evidence>
<protein>
    <submittedName>
        <fullName evidence="7">PHD and RING finger domain-containing protein 1</fullName>
    </submittedName>
</protein>
<dbReference type="PROSITE" id="PS50016">
    <property type="entry name" value="ZF_PHD_2"/>
    <property type="match status" value="1"/>
</dbReference>
<dbReference type="InterPro" id="IPR011011">
    <property type="entry name" value="Znf_FYVE_PHD"/>
</dbReference>
<dbReference type="InterPro" id="IPR001965">
    <property type="entry name" value="Znf_PHD"/>
</dbReference>
<dbReference type="GO" id="GO:0003677">
    <property type="term" value="F:DNA binding"/>
    <property type="evidence" value="ECO:0007669"/>
    <property type="project" value="TreeGrafter"/>
</dbReference>
<evidence type="ECO:0000313" key="8">
    <source>
        <dbReference type="Proteomes" id="UP000030645"/>
    </source>
</evidence>
<dbReference type="EMBL" id="KE343500">
    <property type="protein sequence ID" value="EXB31009.1"/>
    <property type="molecule type" value="Genomic_DNA"/>
</dbReference>
<dbReference type="GO" id="GO:0006355">
    <property type="term" value="P:regulation of DNA-templated transcription"/>
    <property type="evidence" value="ECO:0007669"/>
    <property type="project" value="TreeGrafter"/>
</dbReference>
<feature type="compositionally biased region" description="Polar residues" evidence="5">
    <location>
        <begin position="94"/>
        <end position="131"/>
    </location>
</feature>
<name>W9QES1_9ROSA</name>
<evidence type="ECO:0000259" key="6">
    <source>
        <dbReference type="PROSITE" id="PS50016"/>
    </source>
</evidence>
<dbReference type="Proteomes" id="UP000030645">
    <property type="component" value="Unassembled WGS sequence"/>
</dbReference>
<sequence>MVNYSLLSISEAAIICEYEHGKQNVFCDLVPGETWQMCPKGGDKFHGGCKRIELIAEDETIMDHSCPQILPEGSSKNSSISSTPNRVYKRRKLQGNSISSLPRQGQGSTRRSGQSFSIVSANTPSVTTKEQNVALPVDRAPKTSVQKTLEVDSLNDSCSSSKSNAEQVSSSIKMDETSECSSSSAVVMEYMGDDLSEKEFCIRILRSHGLLERDFSTRSCASSEVIGVDNGDRHNYCRSCKICARSEITIKLLICDHCEEAFHLSCCNPRLKKAPLDEWFCHSCMKKREQILKDNVRRKLPYVTSELSGYKSLSSKGKTSPLALMLRDIEPRTTRVRIGKDFQAEVPEWSGPIDKYVFSNSC</sequence>
<evidence type="ECO:0000256" key="3">
    <source>
        <dbReference type="ARBA" id="ARBA00022833"/>
    </source>
</evidence>
<accession>W9QES1</accession>
<dbReference type="InterPro" id="IPR013083">
    <property type="entry name" value="Znf_RING/FYVE/PHD"/>
</dbReference>
<dbReference type="InterPro" id="IPR019787">
    <property type="entry name" value="Znf_PHD-finger"/>
</dbReference>
<dbReference type="AlphaFoldDB" id="W9QES1"/>
<keyword evidence="2 4" id="KW-0863">Zinc-finger</keyword>
<keyword evidence="1" id="KW-0479">Metal-binding</keyword>
<proteinExistence type="predicted"/>
<dbReference type="GO" id="GO:0008270">
    <property type="term" value="F:zinc ion binding"/>
    <property type="evidence" value="ECO:0007669"/>
    <property type="project" value="UniProtKB-KW"/>
</dbReference>
<keyword evidence="8" id="KW-1185">Reference proteome</keyword>
<dbReference type="InterPro" id="IPR047171">
    <property type="entry name" value="BAZ1A"/>
</dbReference>
<evidence type="ECO:0000256" key="4">
    <source>
        <dbReference type="PROSITE-ProRule" id="PRU00146"/>
    </source>
</evidence>
<dbReference type="PANTHER" id="PTHR46510:SF1">
    <property type="entry name" value="BROMODOMAIN ADJACENT TO ZINC FINGER DOMAIN PROTEIN 1A"/>
    <property type="match status" value="1"/>
</dbReference>
<dbReference type="PROSITE" id="PS01359">
    <property type="entry name" value="ZF_PHD_1"/>
    <property type="match status" value="1"/>
</dbReference>
<keyword evidence="3" id="KW-0862">Zinc</keyword>
<dbReference type="PANTHER" id="PTHR46510">
    <property type="entry name" value="BROMODOMAIN ADJACENT TO ZINC FINGER DOMAIN PROTEIN 1A"/>
    <property type="match status" value="1"/>
</dbReference>
<organism evidence="7 8">
    <name type="scientific">Morus notabilis</name>
    <dbReference type="NCBI Taxonomy" id="981085"/>
    <lineage>
        <taxon>Eukaryota</taxon>
        <taxon>Viridiplantae</taxon>
        <taxon>Streptophyta</taxon>
        <taxon>Embryophyta</taxon>
        <taxon>Tracheophyta</taxon>
        <taxon>Spermatophyta</taxon>
        <taxon>Magnoliopsida</taxon>
        <taxon>eudicotyledons</taxon>
        <taxon>Gunneridae</taxon>
        <taxon>Pentapetalae</taxon>
        <taxon>rosids</taxon>
        <taxon>fabids</taxon>
        <taxon>Rosales</taxon>
        <taxon>Moraceae</taxon>
        <taxon>Moreae</taxon>
        <taxon>Morus</taxon>
    </lineage>
</organism>
<dbReference type="Pfam" id="PF00628">
    <property type="entry name" value="PHD"/>
    <property type="match status" value="1"/>
</dbReference>
<evidence type="ECO:0000313" key="7">
    <source>
        <dbReference type="EMBL" id="EXB31009.1"/>
    </source>
</evidence>
<dbReference type="GO" id="GO:0045740">
    <property type="term" value="P:positive regulation of DNA replication"/>
    <property type="evidence" value="ECO:0007669"/>
    <property type="project" value="TreeGrafter"/>
</dbReference>
<dbReference type="eggNOG" id="ENOG502QR8P">
    <property type="taxonomic scope" value="Eukaryota"/>
</dbReference>
<evidence type="ECO:0000256" key="2">
    <source>
        <dbReference type="ARBA" id="ARBA00022771"/>
    </source>
</evidence>
<dbReference type="GO" id="GO:0008623">
    <property type="term" value="C:CHRAC"/>
    <property type="evidence" value="ECO:0007669"/>
    <property type="project" value="TreeGrafter"/>
</dbReference>
<feature type="region of interest" description="Disordered" evidence="5">
    <location>
        <begin position="91"/>
        <end position="132"/>
    </location>
</feature>
<dbReference type="GO" id="GO:0031445">
    <property type="term" value="P:regulation of heterochromatin formation"/>
    <property type="evidence" value="ECO:0007669"/>
    <property type="project" value="TreeGrafter"/>
</dbReference>
<dbReference type="Gene3D" id="3.30.40.10">
    <property type="entry name" value="Zinc/RING finger domain, C3HC4 (zinc finger)"/>
    <property type="match status" value="1"/>
</dbReference>
<dbReference type="SUPFAM" id="SSF57903">
    <property type="entry name" value="FYVE/PHD zinc finger"/>
    <property type="match status" value="1"/>
</dbReference>
<dbReference type="SMART" id="SM00249">
    <property type="entry name" value="PHD"/>
    <property type="match status" value="1"/>
</dbReference>
<reference evidence="8" key="1">
    <citation type="submission" date="2013-01" db="EMBL/GenBank/DDBJ databases">
        <title>Draft Genome Sequence of a Mulberry Tree, Morus notabilis C.K. Schneid.</title>
        <authorList>
            <person name="He N."/>
            <person name="Zhao S."/>
        </authorList>
    </citation>
    <scope>NUCLEOTIDE SEQUENCE</scope>
</reference>
<dbReference type="InterPro" id="IPR019786">
    <property type="entry name" value="Zinc_finger_PHD-type_CS"/>
</dbReference>
<feature type="domain" description="PHD-type" evidence="6">
    <location>
        <begin position="237"/>
        <end position="287"/>
    </location>
</feature>
<dbReference type="GO" id="GO:0006338">
    <property type="term" value="P:chromatin remodeling"/>
    <property type="evidence" value="ECO:0007669"/>
    <property type="project" value="InterPro"/>
</dbReference>
<dbReference type="GO" id="GO:0000228">
    <property type="term" value="C:nuclear chromosome"/>
    <property type="evidence" value="ECO:0007669"/>
    <property type="project" value="TreeGrafter"/>
</dbReference>
<gene>
    <name evidence="7" type="ORF">L484_016871</name>
</gene>
<evidence type="ECO:0000256" key="5">
    <source>
        <dbReference type="SAM" id="MobiDB-lite"/>
    </source>
</evidence>